<dbReference type="Proteomes" id="UP000033636">
    <property type="component" value="Unassembled WGS sequence"/>
</dbReference>
<comment type="caution">
    <text evidence="1">The sequence shown here is derived from an EMBL/GenBank/DDBJ whole genome shotgun (WGS) entry which is preliminary data.</text>
</comment>
<dbReference type="EMBL" id="JZWT02000007">
    <property type="protein sequence ID" value="MFB6490351.1"/>
    <property type="molecule type" value="Genomic_DNA"/>
</dbReference>
<reference evidence="1" key="1">
    <citation type="submission" date="2024-07" db="EMBL/GenBank/DDBJ databases">
        <title>Metagenome and Metagenome-Assembled Genomes of Archaea from a hot spring from the geothermal field of Los Azufres, Mexico.</title>
        <authorList>
            <person name="Marin-Paredes R."/>
            <person name="Martinez-Romero E."/>
            <person name="Servin-Garciduenas L.E."/>
        </authorList>
    </citation>
    <scope>NUCLEOTIDE SEQUENCE</scope>
</reference>
<evidence type="ECO:0000313" key="2">
    <source>
        <dbReference type="Proteomes" id="UP000033636"/>
    </source>
</evidence>
<evidence type="ECO:0000313" key="1">
    <source>
        <dbReference type="EMBL" id="MFB6490351.1"/>
    </source>
</evidence>
<name>A0ACC6V0Q2_9CREN</name>
<sequence>MDLLTAVDALCGIRRIGWLQRGVQDAESVCQHSVLAALLAGEIAAKLSGLGIAVDPAYAVAAALLHDLPEAELGHPSNGVREGVDWAKLEEEAFKHLYPHLYDLFSQYRRRSTDLGLLVSFADKLATLIRACAYRRRGYPTDDLIEAFKKRLGEYPDPYPELLEEYVKKYC</sequence>
<organism evidence="1 2">
    <name type="scientific">Thermoproteus sp. AZ2</name>
    <dbReference type="NCBI Taxonomy" id="1609232"/>
    <lineage>
        <taxon>Archaea</taxon>
        <taxon>Thermoproteota</taxon>
        <taxon>Thermoprotei</taxon>
        <taxon>Thermoproteales</taxon>
        <taxon>Thermoproteaceae</taxon>
        <taxon>Thermoproteus</taxon>
    </lineage>
</organism>
<protein>
    <submittedName>
        <fullName evidence="1">HD domain-containing protein</fullName>
    </submittedName>
</protein>
<gene>
    <name evidence="1" type="ORF">TU35_003735</name>
</gene>
<accession>A0ACC6V0Q2</accession>
<proteinExistence type="predicted"/>